<dbReference type="STRING" id="1423773.FD30_GL001396"/>
<dbReference type="InterPro" id="IPR036291">
    <property type="entry name" value="NAD(P)-bd_dom_sf"/>
</dbReference>
<gene>
    <name evidence="5" type="ORF">FD30_GL001396</name>
</gene>
<name>A0A0R1JZW0_9LACO</name>
<dbReference type="Gene3D" id="3.30.360.10">
    <property type="entry name" value="Dihydrodipicolinate Reductase, domain 2"/>
    <property type="match status" value="1"/>
</dbReference>
<dbReference type="GO" id="GO:0000166">
    <property type="term" value="F:nucleotide binding"/>
    <property type="evidence" value="ECO:0007669"/>
    <property type="project" value="InterPro"/>
</dbReference>
<comment type="caution">
    <text evidence="5">The sequence shown here is derived from an EMBL/GenBank/DDBJ whole genome shotgun (WGS) entry which is preliminary data.</text>
</comment>
<dbReference type="OrthoDB" id="9815825at2"/>
<evidence type="ECO:0000256" key="2">
    <source>
        <dbReference type="ARBA" id="ARBA00023002"/>
    </source>
</evidence>
<evidence type="ECO:0000259" key="3">
    <source>
        <dbReference type="Pfam" id="PF01408"/>
    </source>
</evidence>
<dbReference type="SUPFAM" id="SSF51735">
    <property type="entry name" value="NAD(P)-binding Rossmann-fold domains"/>
    <property type="match status" value="1"/>
</dbReference>
<keyword evidence="6" id="KW-1185">Reference proteome</keyword>
<dbReference type="EMBL" id="AZDT01000019">
    <property type="protein sequence ID" value="KRK76459.1"/>
    <property type="molecule type" value="Genomic_DNA"/>
</dbReference>
<dbReference type="Gene3D" id="3.40.50.720">
    <property type="entry name" value="NAD(P)-binding Rossmann-like Domain"/>
    <property type="match status" value="1"/>
</dbReference>
<evidence type="ECO:0000313" key="6">
    <source>
        <dbReference type="Proteomes" id="UP000051162"/>
    </source>
</evidence>
<dbReference type="SUPFAM" id="SSF55347">
    <property type="entry name" value="Glyceraldehyde-3-phosphate dehydrogenase-like, C-terminal domain"/>
    <property type="match status" value="1"/>
</dbReference>
<dbReference type="PANTHER" id="PTHR22604:SF105">
    <property type="entry name" value="TRANS-1,2-DIHYDROBENZENE-1,2-DIOL DEHYDROGENASE"/>
    <property type="match status" value="1"/>
</dbReference>
<dbReference type="Pfam" id="PF22725">
    <property type="entry name" value="GFO_IDH_MocA_C3"/>
    <property type="match status" value="1"/>
</dbReference>
<dbReference type="InterPro" id="IPR000683">
    <property type="entry name" value="Gfo/Idh/MocA-like_OxRdtase_N"/>
</dbReference>
<evidence type="ECO:0000313" key="5">
    <source>
        <dbReference type="EMBL" id="KRK76459.1"/>
    </source>
</evidence>
<organism evidence="5 6">
    <name type="scientific">Levilactobacillus namurensis DSM 19117</name>
    <dbReference type="NCBI Taxonomy" id="1423773"/>
    <lineage>
        <taxon>Bacteria</taxon>
        <taxon>Bacillati</taxon>
        <taxon>Bacillota</taxon>
        <taxon>Bacilli</taxon>
        <taxon>Lactobacillales</taxon>
        <taxon>Lactobacillaceae</taxon>
        <taxon>Levilactobacillus</taxon>
    </lineage>
</organism>
<dbReference type="Pfam" id="PF01408">
    <property type="entry name" value="GFO_IDH_MocA"/>
    <property type="match status" value="1"/>
</dbReference>
<dbReference type="InterPro" id="IPR055170">
    <property type="entry name" value="GFO_IDH_MocA-like_dom"/>
</dbReference>
<dbReference type="PATRIC" id="fig|1423773.3.peg.1431"/>
<reference evidence="5 6" key="1">
    <citation type="journal article" date="2015" name="Genome Announc.">
        <title>Expanding the biotechnology potential of lactobacilli through comparative genomics of 213 strains and associated genera.</title>
        <authorList>
            <person name="Sun Z."/>
            <person name="Harris H.M."/>
            <person name="McCann A."/>
            <person name="Guo C."/>
            <person name="Argimon S."/>
            <person name="Zhang W."/>
            <person name="Yang X."/>
            <person name="Jeffery I.B."/>
            <person name="Cooney J.C."/>
            <person name="Kagawa T.F."/>
            <person name="Liu W."/>
            <person name="Song Y."/>
            <person name="Salvetti E."/>
            <person name="Wrobel A."/>
            <person name="Rasinkangas P."/>
            <person name="Parkhill J."/>
            <person name="Rea M.C."/>
            <person name="O'Sullivan O."/>
            <person name="Ritari J."/>
            <person name="Douillard F.P."/>
            <person name="Paul Ross R."/>
            <person name="Yang R."/>
            <person name="Briner A.E."/>
            <person name="Felis G.E."/>
            <person name="de Vos W.M."/>
            <person name="Barrangou R."/>
            <person name="Klaenhammer T.R."/>
            <person name="Caufield P.W."/>
            <person name="Cui Y."/>
            <person name="Zhang H."/>
            <person name="O'Toole P.W."/>
        </authorList>
    </citation>
    <scope>NUCLEOTIDE SEQUENCE [LARGE SCALE GENOMIC DNA]</scope>
    <source>
        <strain evidence="5 6">DSM 19117</strain>
    </source>
</reference>
<feature type="domain" description="Gfo/Idh/MocA-like oxidoreductase N-terminal" evidence="3">
    <location>
        <begin position="8"/>
        <end position="123"/>
    </location>
</feature>
<evidence type="ECO:0000259" key="4">
    <source>
        <dbReference type="Pfam" id="PF22725"/>
    </source>
</evidence>
<comment type="similarity">
    <text evidence="1">Belongs to the Gfo/Idh/MocA family.</text>
</comment>
<dbReference type="Proteomes" id="UP000051162">
    <property type="component" value="Unassembled WGS sequence"/>
</dbReference>
<feature type="domain" description="GFO/IDH/MocA-like oxidoreductase" evidence="4">
    <location>
        <begin position="135"/>
        <end position="236"/>
    </location>
</feature>
<protein>
    <submittedName>
        <fullName evidence="5">Oxidoreductase</fullName>
    </submittedName>
</protein>
<evidence type="ECO:0000256" key="1">
    <source>
        <dbReference type="ARBA" id="ARBA00010928"/>
    </source>
</evidence>
<accession>A0A0R1JZW0</accession>
<dbReference type="GO" id="GO:0016491">
    <property type="term" value="F:oxidoreductase activity"/>
    <property type="evidence" value="ECO:0007669"/>
    <property type="project" value="UniProtKB-KW"/>
</dbReference>
<proteinExistence type="inferred from homology"/>
<dbReference type="InterPro" id="IPR050984">
    <property type="entry name" value="Gfo/Idh/MocA_domain"/>
</dbReference>
<dbReference type="PANTHER" id="PTHR22604">
    <property type="entry name" value="OXIDOREDUCTASES"/>
    <property type="match status" value="1"/>
</dbReference>
<keyword evidence="2" id="KW-0560">Oxidoreductase</keyword>
<dbReference type="AlphaFoldDB" id="A0A0R1JZW0"/>
<sequence length="327" mass="35948">MIHMTTVHWGVIGPGRIAENFGREFPADQTLYGVASDHSPEKAQAFARKFQIPHVYANHAELLADPAIDVVYIATTNNVHADNIRAALLAGKHVLAEKPVTLNLTQLKALDQLAADRHLILMEAQTIYHMPLYPKLLQVVHDQQLGKLQSLHAAFGLGSDPTDQTGRLLNPQLGGGGLLDMGIYALSFARRLMTAPPQLAQTVMVPTQTGVDNLSATVVTNAHHELATFSFNLLPAAPELAYAVYEHGYFLIDRYLRPDQAVYVDGRTGEHQTIVAGHRDQAMGYEAQDMAQAIATGQNPTQAWTRDTMALMTAMRQAWGLTYPQER</sequence>